<dbReference type="RefSeq" id="WP_184569597.1">
    <property type="nucleotide sequence ID" value="NZ_JACHJL010000002.1"/>
</dbReference>
<name>A0A7W9Q6Z7_9ACTN</name>
<dbReference type="Proteomes" id="UP000588098">
    <property type="component" value="Unassembled WGS sequence"/>
</dbReference>
<accession>A0A7W9Q6Z7</accession>
<comment type="caution">
    <text evidence="1">The sequence shown here is derived from an EMBL/GenBank/DDBJ whole genome shotgun (WGS) entry which is preliminary data.</text>
</comment>
<sequence length="354" mass="38777">MSDTPAPEPADAKLAALIDRHDQEPRDDADSWPTAAPCATCRAVIITRDRAHTLRDWPQYREAVETLHAHRRAEHQKAGAERAEAERRALVLTGHHTVHTANGPVLRFFLAGADLSGTAWGWVPVTDAVFQHAYEEALFDPRASEPGEVRSNVYRVQLPLDALAGHGGFFWSDGAQVAGVMTTNGKAPEQCGLGPAGPRDDTREAADAPHVRVRLMVWRPLTPDDPGDVSGGMPQVLLTRDDTNPWQVPGVILRPGELLVSAAERIASALGLELPRNHRVLATDFRRPERMTLVVDGGWVAGRDERLAAGELSPCTCHAAPHHRRWAPSEDLDDVMRRALRAAVSLPPVKETRR</sequence>
<keyword evidence="2" id="KW-1185">Reference proteome</keyword>
<evidence type="ECO:0000313" key="1">
    <source>
        <dbReference type="EMBL" id="MBB5934318.1"/>
    </source>
</evidence>
<dbReference type="EMBL" id="JACHJL010000002">
    <property type="protein sequence ID" value="MBB5934318.1"/>
    <property type="molecule type" value="Genomic_DNA"/>
</dbReference>
<gene>
    <name evidence="1" type="ORF">FHS42_001344</name>
</gene>
<reference evidence="1 2" key="1">
    <citation type="submission" date="2020-08" db="EMBL/GenBank/DDBJ databases">
        <title>Genomic Encyclopedia of Type Strains, Phase III (KMG-III): the genomes of soil and plant-associated and newly described type strains.</title>
        <authorList>
            <person name="Whitman W."/>
        </authorList>
    </citation>
    <scope>NUCLEOTIDE SEQUENCE [LARGE SCALE GENOMIC DNA]</scope>
    <source>
        <strain evidence="1 2">CECT 8305</strain>
    </source>
</reference>
<organism evidence="1 2">
    <name type="scientific">Streptomyces zagrosensis</name>
    <dbReference type="NCBI Taxonomy" id="1042984"/>
    <lineage>
        <taxon>Bacteria</taxon>
        <taxon>Bacillati</taxon>
        <taxon>Actinomycetota</taxon>
        <taxon>Actinomycetes</taxon>
        <taxon>Kitasatosporales</taxon>
        <taxon>Streptomycetaceae</taxon>
        <taxon>Streptomyces</taxon>
    </lineage>
</organism>
<dbReference type="AlphaFoldDB" id="A0A7W9Q6Z7"/>
<protein>
    <submittedName>
        <fullName evidence="1">Uncharacterized protein</fullName>
    </submittedName>
</protein>
<proteinExistence type="predicted"/>
<evidence type="ECO:0000313" key="2">
    <source>
        <dbReference type="Proteomes" id="UP000588098"/>
    </source>
</evidence>